<dbReference type="InterPro" id="IPR029058">
    <property type="entry name" value="AB_hydrolase_fold"/>
</dbReference>
<dbReference type="Gene3D" id="3.40.50.720">
    <property type="entry name" value="NAD(P)-binding Rossmann-like Domain"/>
    <property type="match status" value="1"/>
</dbReference>
<evidence type="ECO:0000313" key="5">
    <source>
        <dbReference type="Proteomes" id="UP000192591"/>
    </source>
</evidence>
<dbReference type="PANTHER" id="PTHR43391">
    <property type="entry name" value="RETINOL DEHYDROGENASE-RELATED"/>
    <property type="match status" value="1"/>
</dbReference>
<dbReference type="AlphaFoldDB" id="A0A1V9A6D9"/>
<evidence type="ECO:0000259" key="3">
    <source>
        <dbReference type="Pfam" id="PF00561"/>
    </source>
</evidence>
<dbReference type="CDD" id="cd05233">
    <property type="entry name" value="SDR_c"/>
    <property type="match status" value="1"/>
</dbReference>
<evidence type="ECO:0000256" key="2">
    <source>
        <dbReference type="ARBA" id="ARBA00023002"/>
    </source>
</evidence>
<dbReference type="Gene3D" id="3.40.50.1820">
    <property type="entry name" value="alpha/beta hydrolase"/>
    <property type="match status" value="1"/>
</dbReference>
<dbReference type="InterPro" id="IPR000073">
    <property type="entry name" value="AB_hydrolase_1"/>
</dbReference>
<dbReference type="PRINTS" id="PR00080">
    <property type="entry name" value="SDRFAMILY"/>
</dbReference>
<evidence type="ECO:0000256" key="1">
    <source>
        <dbReference type="ARBA" id="ARBA00006484"/>
    </source>
</evidence>
<dbReference type="EMBL" id="MWIH01000005">
    <property type="protein sequence ID" value="OQO92682.1"/>
    <property type="molecule type" value="Genomic_DNA"/>
</dbReference>
<dbReference type="PRINTS" id="PR00081">
    <property type="entry name" value="GDHRDH"/>
</dbReference>
<dbReference type="SUPFAM" id="SSF51735">
    <property type="entry name" value="NAD(P)-binding Rossmann-fold domains"/>
    <property type="match status" value="1"/>
</dbReference>
<dbReference type="Proteomes" id="UP000192591">
    <property type="component" value="Unassembled WGS sequence"/>
</dbReference>
<dbReference type="FunFam" id="3.40.50.720:FF:000084">
    <property type="entry name" value="Short-chain dehydrogenase reductase"/>
    <property type="match status" value="1"/>
</dbReference>
<proteinExistence type="inferred from homology"/>
<dbReference type="Pfam" id="PF00561">
    <property type="entry name" value="Abhydrolase_1"/>
    <property type="match status" value="1"/>
</dbReference>
<reference evidence="4 5" key="1">
    <citation type="submission" date="2017-02" db="EMBL/GenBank/DDBJ databases">
        <title>Draft genome of Saccharomonospora sp. 154.</title>
        <authorList>
            <person name="Alonso-Carmona G.S."/>
            <person name="De La Haba R."/>
            <person name="Vera-Gargallo B."/>
            <person name="Sandoval-Trujillo A.H."/>
            <person name="Ramirez-Duran N."/>
            <person name="Ventosa A."/>
        </authorList>
    </citation>
    <scope>NUCLEOTIDE SEQUENCE [LARGE SCALE GENOMIC DNA]</scope>
    <source>
        <strain evidence="4 5">LRS4.154</strain>
    </source>
</reference>
<gene>
    <name evidence="4" type="ORF">B1813_11005</name>
</gene>
<keyword evidence="2" id="KW-0560">Oxidoreductase</keyword>
<name>A0A1V9A6D9_SACPI</name>
<dbReference type="STRING" id="1962155.B1813_11005"/>
<dbReference type="NCBIfam" id="NF004514">
    <property type="entry name" value="PRK05855.1"/>
    <property type="match status" value="1"/>
</dbReference>
<organism evidence="4 5">
    <name type="scientific">Saccharomonospora piscinae</name>
    <dbReference type="NCBI Taxonomy" id="687388"/>
    <lineage>
        <taxon>Bacteria</taxon>
        <taxon>Bacillati</taxon>
        <taxon>Actinomycetota</taxon>
        <taxon>Actinomycetes</taxon>
        <taxon>Pseudonocardiales</taxon>
        <taxon>Pseudonocardiaceae</taxon>
        <taxon>Saccharomonospora</taxon>
    </lineage>
</organism>
<keyword evidence="5" id="KW-1185">Reference proteome</keyword>
<dbReference type="InterPro" id="IPR002347">
    <property type="entry name" value="SDR_fam"/>
</dbReference>
<dbReference type="Pfam" id="PF00106">
    <property type="entry name" value="adh_short"/>
    <property type="match status" value="1"/>
</dbReference>
<dbReference type="PANTHER" id="PTHR43391:SF12">
    <property type="entry name" value="OXIDOREDUCTASE EPHD-RELATED"/>
    <property type="match status" value="1"/>
</dbReference>
<dbReference type="GO" id="GO:0016491">
    <property type="term" value="F:oxidoreductase activity"/>
    <property type="evidence" value="ECO:0007669"/>
    <property type="project" value="UniProtKB-KW"/>
</dbReference>
<accession>A0A1V9A6D9</accession>
<dbReference type="InterPro" id="IPR036291">
    <property type="entry name" value="NAD(P)-bd_dom_sf"/>
</dbReference>
<evidence type="ECO:0000313" key="4">
    <source>
        <dbReference type="EMBL" id="OQO92682.1"/>
    </source>
</evidence>
<comment type="caution">
    <text evidence="4">The sequence shown here is derived from an EMBL/GenBank/DDBJ whole genome shotgun (WGS) entry which is preliminary data.</text>
</comment>
<sequence>MRTTVTVGDGVRLAVRVREAGPDAPTLVCVHGYPDNATLWDGVLAELPDTLRVVTYDVRGAGDSDRPRTREAYRLDRLAEDLRAVVDAVSPDRPVHLLAHDWGSIQTWHALSGAWLTGRAASFTSISGPSLDHAARWLRSGLRRPRTLPTVARQLAHSAYLGFFQLPRLPELAWRSGIAAAVVRRAEPAEPKPVTADAVAGLELYRANIRGRGPRQPGRVEVPVQVLAPRDDPFVGTPMQTELGNWVPDLRVRRISGSHWVVRADPRRIAAATAELVAHTEGGPEPRALRRSRRGAAHRRRFDGRLVVVTGAGGGIGRATALAFARDGADLALADLDAASLDTAAEQARALGVDVTTHLLDVADGDALAAFADTVTRESGVPDVVVNNAGIGLAGRVLDTTDAEWQRLADVNLWGVTRGCTLFAERMVERGEGGHLVNVASMAAYLPNGFLPAYSTVKAAVLMFSECLRAELASSGIGVSAVCPGFVATGIVEATRFAGTDEAEQRRRRRGAQRFYTARNARPEAVAEDVVRAVLDNRAVVTPTAEAKAARVLSRWTPGLLRAALRRR</sequence>
<dbReference type="SUPFAM" id="SSF53474">
    <property type="entry name" value="alpha/beta-Hydrolases"/>
    <property type="match status" value="1"/>
</dbReference>
<feature type="domain" description="AB hydrolase-1" evidence="3">
    <location>
        <begin position="25"/>
        <end position="261"/>
    </location>
</feature>
<protein>
    <submittedName>
        <fullName evidence="4">Short chain dehydrogenase</fullName>
    </submittedName>
</protein>
<dbReference type="RefSeq" id="WP_081191711.1">
    <property type="nucleotide sequence ID" value="NZ_MWIH01000005.1"/>
</dbReference>
<comment type="similarity">
    <text evidence="1">Belongs to the short-chain dehydrogenases/reductases (SDR) family.</text>
</comment>